<sequence length="76" mass="8840">MLSKDFYNVITDETKAVAFSQRNGLLDDEENAAPCHRCGGEIKKVRRKWKTDKFCQLYVAKHTAAKFHIKRIVLTR</sequence>
<dbReference type="AlphaFoldDB" id="A0AA36B248"/>
<name>A0AA36B248_OCTVU</name>
<dbReference type="Proteomes" id="UP001162480">
    <property type="component" value="Chromosome 8"/>
</dbReference>
<accession>A0AA36B248</accession>
<dbReference type="EMBL" id="OX597821">
    <property type="protein sequence ID" value="CAI9726565.1"/>
    <property type="molecule type" value="Genomic_DNA"/>
</dbReference>
<keyword evidence="2" id="KW-1185">Reference proteome</keyword>
<organism evidence="1 2">
    <name type="scientific">Octopus vulgaris</name>
    <name type="common">Common octopus</name>
    <dbReference type="NCBI Taxonomy" id="6645"/>
    <lineage>
        <taxon>Eukaryota</taxon>
        <taxon>Metazoa</taxon>
        <taxon>Spiralia</taxon>
        <taxon>Lophotrochozoa</taxon>
        <taxon>Mollusca</taxon>
        <taxon>Cephalopoda</taxon>
        <taxon>Coleoidea</taxon>
        <taxon>Octopodiformes</taxon>
        <taxon>Octopoda</taxon>
        <taxon>Incirrata</taxon>
        <taxon>Octopodidae</taxon>
        <taxon>Octopus</taxon>
    </lineage>
</organism>
<gene>
    <name evidence="1" type="ORF">OCTVUL_1B018132</name>
</gene>
<evidence type="ECO:0000313" key="2">
    <source>
        <dbReference type="Proteomes" id="UP001162480"/>
    </source>
</evidence>
<evidence type="ECO:0000313" key="1">
    <source>
        <dbReference type="EMBL" id="CAI9726565.1"/>
    </source>
</evidence>
<protein>
    <submittedName>
        <fullName evidence="1">Uncharacterized protein</fullName>
    </submittedName>
</protein>
<proteinExistence type="predicted"/>
<reference evidence="1" key="1">
    <citation type="submission" date="2023-08" db="EMBL/GenBank/DDBJ databases">
        <authorList>
            <person name="Alioto T."/>
            <person name="Alioto T."/>
            <person name="Gomez Garrido J."/>
        </authorList>
    </citation>
    <scope>NUCLEOTIDE SEQUENCE</scope>
</reference>